<dbReference type="GO" id="GO:0003677">
    <property type="term" value="F:DNA binding"/>
    <property type="evidence" value="ECO:0007669"/>
    <property type="project" value="UniProtKB-KW"/>
</dbReference>
<dbReference type="Pfam" id="PF02518">
    <property type="entry name" value="HATPase_c"/>
    <property type="match status" value="1"/>
</dbReference>
<keyword evidence="9" id="KW-0799">Topoisomerase</keyword>
<name>A0A0G1NI58_9BACT</name>
<dbReference type="GO" id="GO:0046872">
    <property type="term" value="F:metal ion binding"/>
    <property type="evidence" value="ECO:0007669"/>
    <property type="project" value="UniProtKB-KW"/>
</dbReference>
<evidence type="ECO:0000256" key="11">
    <source>
        <dbReference type="ARBA" id="ARBA00023235"/>
    </source>
</evidence>
<accession>A0A0G1NI58</accession>
<dbReference type="Gene3D" id="3.40.50.670">
    <property type="match status" value="2"/>
</dbReference>
<dbReference type="InterPro" id="IPR036844">
    <property type="entry name" value="Hint_dom_sf"/>
</dbReference>
<dbReference type="InterPro" id="IPR030934">
    <property type="entry name" value="Intein_C"/>
</dbReference>
<protein>
    <recommendedName>
        <fullName evidence="4">DNA topoisomerase (ATP-hydrolyzing)</fullName>
        <ecNumber evidence="4">5.6.2.2</ecNumber>
    </recommendedName>
</protein>
<dbReference type="InterPro" id="IPR006171">
    <property type="entry name" value="TOPRIM_dom"/>
</dbReference>
<keyword evidence="11" id="KW-0413">Isomerase</keyword>
<keyword evidence="10" id="KW-0238">DNA-binding</keyword>
<evidence type="ECO:0000256" key="9">
    <source>
        <dbReference type="ARBA" id="ARBA00023029"/>
    </source>
</evidence>
<dbReference type="PROSITE" id="PS50818">
    <property type="entry name" value="INTEIN_C_TER"/>
    <property type="match status" value="1"/>
</dbReference>
<dbReference type="InterPro" id="IPR013760">
    <property type="entry name" value="Topo_IIA-like_dom_sf"/>
</dbReference>
<dbReference type="SUPFAM" id="SSF54211">
    <property type="entry name" value="Ribosomal protein S5 domain 2-like"/>
    <property type="match status" value="1"/>
</dbReference>
<dbReference type="PROSITE" id="PS50880">
    <property type="entry name" value="TOPRIM"/>
    <property type="match status" value="1"/>
</dbReference>
<dbReference type="InterPro" id="IPR020568">
    <property type="entry name" value="Ribosomal_Su5_D2-typ_SF"/>
</dbReference>
<dbReference type="PRINTS" id="PR01159">
    <property type="entry name" value="DNAGYRASEB"/>
</dbReference>
<sequence>MAEKKAQNSYTAKDIFILEGLDPVRKRPGMYIGSTGPEGVHHLIWEIFDNCYDEALAGYAKNIELKLLPDNMVSVKDDGRGIPVEKHKQTGKSTLETVMTTLHAGGKFGGESYKISGGLHGVGASVVNALSAYVKVEVIRDGELYEQEYSRGVPKEAVRLVGKVKAPNGTTTIFQPDPEVFKEIAFNWETIITHLRQQAYLIRGVRISITDERNPISHPNDTGKVINEYPSLTFYFDGGLVSFIKYFLNRNAEAKHDNIFYTNKEAEGLQVEVAFQYTDEIQGKELGFANNIHTVEGGMHITGFRTASTRALNDYARKNGYLKEKDDNLTGEDIREGLTVVISVKLREPQFEGQTKAKLGNPEGRTAVEGVLNIELPDWLDRNPNDARAILEKVILASKARMAAKAARENVIRKGALEGLTLPGKLADCSSRDPSESELFIVEGDSAGGCWDGDTKIALVDGRNLSFRELIEEDKKGVKNFCYTMLDNGHMGIAPIMYPRITKRAAVVIKIILDNGEQLVCTPDHPFRLVDGSYHSASELNPTHSLAPLYRKVSKKEGNYTLDGYEMVFDPKAKKWNYTHVLADLYNLKSGVYAAGNGKHRHHVDFNKRNNNPTNIDRLSYEDHMMVHYSNIKHTLLRPDVQKRAIETKRKPEFREKAKQKSLENRALFSENAKKQWENAEYKKFMGEKFLEFYRNNPKYQKRNNELLNLSQKEYWANQENRKKQSDGTRVYFENHPEKKLQYSEASIGQWQDQTLKKWRSEKTREQWTPVFRDKRKTAYNQTYLNKALAVLGQIYQQEKQIDLEQYNQIRKETNDKSLLRFDTILERFFGNDRQRFNDAVKNRNHRIKKIIKLKKKVDVYDIEVPGTHNFALASGVFVHNSAKQGRNRRFQAILPLKGKILNVEKARIDKILGFAEIRALVIAMGAAIGDEFDISKLRYHKIMIMTDADVDGEHIRTLLLTLFYRYFPELIKQGHVYITQPPLYKIHKGSVERYAYSDGERDQIIKELVADQIKKTEDRKSKKTTEKEGPADAKALAGEWEVSELGDSRLTNTIAPEAKIAGLSIQRYKGLGEMNAEQLWETTMNPANRVLLQVNSADAEAADEIFEILMGNEVAPRKKFIQTHAKNVKNLDI</sequence>
<dbReference type="SMART" id="SM00306">
    <property type="entry name" value="HintN"/>
    <property type="match status" value="1"/>
</dbReference>
<dbReference type="InterPro" id="IPR006141">
    <property type="entry name" value="Intein_N"/>
</dbReference>
<dbReference type="InterPro" id="IPR000565">
    <property type="entry name" value="Topo_IIA_B"/>
</dbReference>
<evidence type="ECO:0000256" key="4">
    <source>
        <dbReference type="ARBA" id="ARBA00012895"/>
    </source>
</evidence>
<dbReference type="AlphaFoldDB" id="A0A0G1NI58"/>
<dbReference type="Gene3D" id="3.30.565.10">
    <property type="entry name" value="Histidine kinase-like ATPase, C-terminal domain"/>
    <property type="match status" value="1"/>
</dbReference>
<dbReference type="SUPFAM" id="SSF56719">
    <property type="entry name" value="Type II DNA topoisomerase"/>
    <property type="match status" value="2"/>
</dbReference>
<dbReference type="InterPro" id="IPR018522">
    <property type="entry name" value="TopoIIA_CS"/>
</dbReference>
<dbReference type="InterPro" id="IPR014721">
    <property type="entry name" value="Ribsml_uS5_D2-typ_fold_subgr"/>
</dbReference>
<dbReference type="InterPro" id="IPR013759">
    <property type="entry name" value="Topo_IIA_B_C"/>
</dbReference>
<organism evidence="13 14">
    <name type="scientific">Candidatus Nomurabacteria bacterium GW2011_GWA1_46_11</name>
    <dbReference type="NCBI Taxonomy" id="1618732"/>
    <lineage>
        <taxon>Bacteria</taxon>
        <taxon>Candidatus Nomuraibacteriota</taxon>
    </lineage>
</organism>
<dbReference type="PANTHER" id="PTHR45866:SF1">
    <property type="entry name" value="DNA GYRASE SUBUNIT B, MITOCHONDRIAL"/>
    <property type="match status" value="1"/>
</dbReference>
<dbReference type="NCBIfam" id="TIGR01443">
    <property type="entry name" value="intein_Cterm"/>
    <property type="match status" value="1"/>
</dbReference>
<dbReference type="InterPro" id="IPR003586">
    <property type="entry name" value="Hint_dom_C"/>
</dbReference>
<evidence type="ECO:0000256" key="2">
    <source>
        <dbReference type="ARBA" id="ARBA00001946"/>
    </source>
</evidence>
<comment type="caution">
    <text evidence="13">The sequence shown here is derived from an EMBL/GenBank/DDBJ whole genome shotgun (WGS) entry which is preliminary data.</text>
</comment>
<dbReference type="PROSITE" id="PS00177">
    <property type="entry name" value="TOPOISOMERASE_II"/>
    <property type="match status" value="1"/>
</dbReference>
<keyword evidence="8" id="KW-0460">Magnesium</keyword>
<dbReference type="SUPFAM" id="SSF51294">
    <property type="entry name" value="Hedgehog/intein (Hint) domain"/>
    <property type="match status" value="1"/>
</dbReference>
<dbReference type="InterPro" id="IPR001241">
    <property type="entry name" value="Topo_IIA"/>
</dbReference>
<evidence type="ECO:0000256" key="6">
    <source>
        <dbReference type="ARBA" id="ARBA00022741"/>
    </source>
</evidence>
<keyword evidence="6" id="KW-0547">Nucleotide-binding</keyword>
<dbReference type="Pfam" id="PF00204">
    <property type="entry name" value="DNA_gyraseB"/>
    <property type="match status" value="1"/>
</dbReference>
<comment type="similarity">
    <text evidence="3">Belongs to the type II topoisomerase GyrB family.</text>
</comment>
<evidence type="ECO:0000256" key="8">
    <source>
        <dbReference type="ARBA" id="ARBA00022842"/>
    </source>
</evidence>
<dbReference type="GO" id="GO:0016539">
    <property type="term" value="P:intein-mediated protein splicing"/>
    <property type="evidence" value="ECO:0007669"/>
    <property type="project" value="InterPro"/>
</dbReference>
<proteinExistence type="inferred from homology"/>
<dbReference type="PATRIC" id="fig|1618732.3.peg.997"/>
<dbReference type="Proteomes" id="UP000034107">
    <property type="component" value="Unassembled WGS sequence"/>
</dbReference>
<comment type="cofactor">
    <cofactor evidence="2">
        <name>Mg(2+)</name>
        <dbReference type="ChEBI" id="CHEBI:18420"/>
    </cofactor>
</comment>
<dbReference type="GO" id="GO:0003918">
    <property type="term" value="F:DNA topoisomerase type II (double strand cut, ATP-hydrolyzing) activity"/>
    <property type="evidence" value="ECO:0007669"/>
    <property type="project" value="UniProtKB-EC"/>
</dbReference>
<dbReference type="Pfam" id="PF00986">
    <property type="entry name" value="DNA_gyraseB_C"/>
    <property type="match status" value="1"/>
</dbReference>
<evidence type="ECO:0000256" key="3">
    <source>
        <dbReference type="ARBA" id="ARBA00010708"/>
    </source>
</evidence>
<dbReference type="FunFam" id="3.40.50.670:FF:000001">
    <property type="entry name" value="DNA topoisomerase 2"/>
    <property type="match status" value="1"/>
</dbReference>
<keyword evidence="5" id="KW-0479">Metal-binding</keyword>
<dbReference type="CDD" id="cd16928">
    <property type="entry name" value="HATPase_GyrB-like"/>
    <property type="match status" value="1"/>
</dbReference>
<dbReference type="InterPro" id="IPR003587">
    <property type="entry name" value="Hint_dom_N"/>
</dbReference>
<evidence type="ECO:0000256" key="7">
    <source>
        <dbReference type="ARBA" id="ARBA00022840"/>
    </source>
</evidence>
<dbReference type="CDD" id="cd00822">
    <property type="entry name" value="TopoII_Trans_DNA_gyrase"/>
    <property type="match status" value="1"/>
</dbReference>
<dbReference type="SMART" id="SM00387">
    <property type="entry name" value="HATPase_c"/>
    <property type="match status" value="1"/>
</dbReference>
<dbReference type="Pfam" id="PF14890">
    <property type="entry name" value="Intein_splicing"/>
    <property type="match status" value="1"/>
</dbReference>
<dbReference type="FunFam" id="3.30.565.10:FF:000002">
    <property type="entry name" value="DNA gyrase subunit B"/>
    <property type="match status" value="1"/>
</dbReference>
<evidence type="ECO:0000256" key="5">
    <source>
        <dbReference type="ARBA" id="ARBA00022723"/>
    </source>
</evidence>
<dbReference type="InterPro" id="IPR002288">
    <property type="entry name" value="DNA_gyrase_B_C"/>
</dbReference>
<dbReference type="PRINTS" id="PR00418">
    <property type="entry name" value="TPI2FAMILY"/>
</dbReference>
<dbReference type="SMART" id="SM00305">
    <property type="entry name" value="HintC"/>
    <property type="match status" value="1"/>
</dbReference>
<dbReference type="GO" id="GO:0006265">
    <property type="term" value="P:DNA topological change"/>
    <property type="evidence" value="ECO:0007669"/>
    <property type="project" value="InterPro"/>
</dbReference>
<reference evidence="13 14" key="1">
    <citation type="journal article" date="2015" name="Nature">
        <title>rRNA introns, odd ribosomes, and small enigmatic genomes across a large radiation of phyla.</title>
        <authorList>
            <person name="Brown C.T."/>
            <person name="Hug L.A."/>
            <person name="Thomas B.C."/>
            <person name="Sharon I."/>
            <person name="Castelle C.J."/>
            <person name="Singh A."/>
            <person name="Wilkins M.J."/>
            <person name="Williams K.H."/>
            <person name="Banfield J.F."/>
        </authorList>
    </citation>
    <scope>NUCLEOTIDE SEQUENCE [LARGE SCALE GENOMIC DNA]</scope>
</reference>
<dbReference type="GO" id="GO:0005524">
    <property type="term" value="F:ATP binding"/>
    <property type="evidence" value="ECO:0007669"/>
    <property type="project" value="UniProtKB-KW"/>
</dbReference>
<dbReference type="PANTHER" id="PTHR45866">
    <property type="entry name" value="DNA GYRASE/TOPOISOMERASE SUBUNIT B"/>
    <property type="match status" value="1"/>
</dbReference>
<dbReference type="Pfam" id="PF01751">
    <property type="entry name" value="Toprim"/>
    <property type="match status" value="1"/>
</dbReference>
<evidence type="ECO:0000313" key="13">
    <source>
        <dbReference type="EMBL" id="KKU20037.1"/>
    </source>
</evidence>
<dbReference type="InterPro" id="IPR036890">
    <property type="entry name" value="HATPase_C_sf"/>
</dbReference>
<evidence type="ECO:0000256" key="1">
    <source>
        <dbReference type="ARBA" id="ARBA00000185"/>
    </source>
</evidence>
<dbReference type="InterPro" id="IPR003594">
    <property type="entry name" value="HATPase_dom"/>
</dbReference>
<dbReference type="PROSITE" id="PS50817">
    <property type="entry name" value="INTEIN_N_TER"/>
    <property type="match status" value="1"/>
</dbReference>
<dbReference type="EMBL" id="LCLS01000045">
    <property type="protein sequence ID" value="KKU20037.1"/>
    <property type="molecule type" value="Genomic_DNA"/>
</dbReference>
<keyword evidence="7" id="KW-0067">ATP-binding</keyword>
<dbReference type="NCBIfam" id="TIGR01445">
    <property type="entry name" value="intein_Nterm"/>
    <property type="match status" value="1"/>
</dbReference>
<dbReference type="InterPro" id="IPR013506">
    <property type="entry name" value="Topo_IIA_bsu_dom2"/>
</dbReference>
<gene>
    <name evidence="13" type="ORF">UX31_C0045G0001</name>
</gene>
<dbReference type="Gene3D" id="2.170.16.10">
    <property type="entry name" value="Hedgehog/Intein (Hint) domain"/>
    <property type="match status" value="1"/>
</dbReference>
<dbReference type="CDD" id="cd00081">
    <property type="entry name" value="Hint"/>
    <property type="match status" value="1"/>
</dbReference>
<dbReference type="FunFam" id="3.30.230.10:FF:000005">
    <property type="entry name" value="DNA gyrase subunit B"/>
    <property type="match status" value="1"/>
</dbReference>
<dbReference type="SUPFAM" id="SSF55874">
    <property type="entry name" value="ATPase domain of HSP90 chaperone/DNA topoisomerase II/histidine kinase"/>
    <property type="match status" value="1"/>
</dbReference>
<evidence type="ECO:0000313" key="14">
    <source>
        <dbReference type="Proteomes" id="UP000034107"/>
    </source>
</evidence>
<feature type="domain" description="Toprim" evidence="12">
    <location>
        <begin position="869"/>
        <end position="983"/>
    </location>
</feature>
<dbReference type="SMART" id="SM00433">
    <property type="entry name" value="TOP2c"/>
    <property type="match status" value="1"/>
</dbReference>
<evidence type="ECO:0000256" key="10">
    <source>
        <dbReference type="ARBA" id="ARBA00023125"/>
    </source>
</evidence>
<dbReference type="Gene3D" id="3.30.230.10">
    <property type="match status" value="1"/>
</dbReference>
<evidence type="ECO:0000259" key="12">
    <source>
        <dbReference type="PROSITE" id="PS50880"/>
    </source>
</evidence>
<comment type="catalytic activity">
    <reaction evidence="1">
        <text>ATP-dependent breakage, passage and rejoining of double-stranded DNA.</text>
        <dbReference type="EC" id="5.6.2.2"/>
    </reaction>
</comment>
<dbReference type="EC" id="5.6.2.2" evidence="4"/>